<evidence type="ECO:0000313" key="4">
    <source>
        <dbReference type="Proteomes" id="UP001189429"/>
    </source>
</evidence>
<feature type="signal peptide" evidence="2">
    <location>
        <begin position="1"/>
        <end position="23"/>
    </location>
</feature>
<evidence type="ECO:0000256" key="1">
    <source>
        <dbReference type="SAM" id="MobiDB-lite"/>
    </source>
</evidence>
<evidence type="ECO:0000256" key="2">
    <source>
        <dbReference type="SAM" id="SignalP"/>
    </source>
</evidence>
<proteinExistence type="predicted"/>
<name>A0ABN9WD44_9DINO</name>
<feature type="region of interest" description="Disordered" evidence="1">
    <location>
        <begin position="46"/>
        <end position="79"/>
    </location>
</feature>
<keyword evidence="2" id="KW-0732">Signal</keyword>
<accession>A0ABN9WD44</accession>
<comment type="caution">
    <text evidence="3">The sequence shown here is derived from an EMBL/GenBank/DDBJ whole genome shotgun (WGS) entry which is preliminary data.</text>
</comment>
<dbReference type="EMBL" id="CAUYUJ010018523">
    <property type="protein sequence ID" value="CAK0884264.1"/>
    <property type="molecule type" value="Genomic_DNA"/>
</dbReference>
<keyword evidence="4" id="KW-1185">Reference proteome</keyword>
<organism evidence="3 4">
    <name type="scientific">Prorocentrum cordatum</name>
    <dbReference type="NCBI Taxonomy" id="2364126"/>
    <lineage>
        <taxon>Eukaryota</taxon>
        <taxon>Sar</taxon>
        <taxon>Alveolata</taxon>
        <taxon>Dinophyceae</taxon>
        <taxon>Prorocentrales</taxon>
        <taxon>Prorocentraceae</taxon>
        <taxon>Prorocentrum</taxon>
    </lineage>
</organism>
<feature type="chain" id="PRO_5047514530" evidence="2">
    <location>
        <begin position="24"/>
        <end position="157"/>
    </location>
</feature>
<sequence>MGTWPLSCWFKLPQLVATWKSLATPPSASIEMGCCMASYRSQAAEPQLPPHMPELEEVPKTADEQAAEPQMPPSVPEMEEVPVPAEVQAAARRAAEMKVAKQLASDRAKAVKRAHRAKDKAAAAANAARQAETKALASADIEKEWLERTPGAREVGA</sequence>
<evidence type="ECO:0000313" key="3">
    <source>
        <dbReference type="EMBL" id="CAK0884264.1"/>
    </source>
</evidence>
<dbReference type="Proteomes" id="UP001189429">
    <property type="component" value="Unassembled WGS sequence"/>
</dbReference>
<reference evidence="3" key="1">
    <citation type="submission" date="2023-10" db="EMBL/GenBank/DDBJ databases">
        <authorList>
            <person name="Chen Y."/>
            <person name="Shah S."/>
            <person name="Dougan E. K."/>
            <person name="Thang M."/>
            <person name="Chan C."/>
        </authorList>
    </citation>
    <scope>NUCLEOTIDE SEQUENCE [LARGE SCALE GENOMIC DNA]</scope>
</reference>
<protein>
    <submittedName>
        <fullName evidence="3">Uncharacterized protein</fullName>
    </submittedName>
</protein>
<feature type="compositionally biased region" description="Basic and acidic residues" evidence="1">
    <location>
        <begin position="53"/>
        <end position="63"/>
    </location>
</feature>
<gene>
    <name evidence="3" type="ORF">PCOR1329_LOCUS66256</name>
</gene>